<dbReference type="InterPro" id="IPR050173">
    <property type="entry name" value="ABC_transporter_C-like"/>
</dbReference>
<dbReference type="GO" id="GO:0000323">
    <property type="term" value="C:lytic vacuole"/>
    <property type="evidence" value="ECO:0007669"/>
    <property type="project" value="UniProtKB-ARBA"/>
</dbReference>
<keyword evidence="5 12" id="KW-0812">Transmembrane</keyword>
<dbReference type="InterPro" id="IPR027417">
    <property type="entry name" value="P-loop_NTPase"/>
</dbReference>
<accession>A0A7K9PIE0</accession>
<keyword evidence="9 12" id="KW-1133">Transmembrane helix</keyword>
<dbReference type="InterPro" id="IPR003593">
    <property type="entry name" value="AAA+_ATPase"/>
</dbReference>
<name>A0A7K9PIE0_9CORV</name>
<dbReference type="GO" id="GO:0005524">
    <property type="term" value="F:ATP binding"/>
    <property type="evidence" value="ECO:0007669"/>
    <property type="project" value="UniProtKB-KW"/>
</dbReference>
<dbReference type="CDD" id="cd03244">
    <property type="entry name" value="ABCC_MRP_domain2"/>
    <property type="match status" value="1"/>
</dbReference>
<dbReference type="Gene3D" id="1.20.1560.10">
    <property type="entry name" value="ABC transporter type 1, transmembrane domain"/>
    <property type="match status" value="2"/>
</dbReference>
<dbReference type="SUPFAM" id="SSF52540">
    <property type="entry name" value="P-loop containing nucleoside triphosphate hydrolases"/>
    <property type="match status" value="2"/>
</dbReference>
<feature type="domain" description="ABC transporter" evidence="13">
    <location>
        <begin position="324"/>
        <end position="548"/>
    </location>
</feature>
<dbReference type="FunFam" id="3.40.50.300:FF:000997">
    <property type="entry name" value="Multidrug resistance-associated protein 1"/>
    <property type="match status" value="1"/>
</dbReference>
<evidence type="ECO:0000256" key="9">
    <source>
        <dbReference type="ARBA" id="ARBA00022989"/>
    </source>
</evidence>
<evidence type="ECO:0000313" key="15">
    <source>
        <dbReference type="EMBL" id="NXH99014.1"/>
    </source>
</evidence>
<feature type="region of interest" description="Disordered" evidence="11">
    <location>
        <begin position="557"/>
        <end position="594"/>
    </location>
</feature>
<dbReference type="EMBL" id="VWZT01007780">
    <property type="protein sequence ID" value="NXH99014.1"/>
    <property type="molecule type" value="Genomic_DNA"/>
</dbReference>
<dbReference type="Gene3D" id="3.40.50.300">
    <property type="entry name" value="P-loop containing nucleotide triphosphate hydrolases"/>
    <property type="match status" value="2"/>
</dbReference>
<keyword evidence="7" id="KW-0547">Nucleotide-binding</keyword>
<keyword evidence="3" id="KW-0813">Transport</keyword>
<dbReference type="FunFam" id="1.20.1560.10:FF:000010">
    <property type="entry name" value="Multidrug resistance-associated ABC transporter"/>
    <property type="match status" value="1"/>
</dbReference>
<dbReference type="PROSITE" id="PS50893">
    <property type="entry name" value="ABC_TRANSPORTER_2"/>
    <property type="match status" value="2"/>
</dbReference>
<dbReference type="GO" id="GO:0140359">
    <property type="term" value="F:ABC-type transporter activity"/>
    <property type="evidence" value="ECO:0007669"/>
    <property type="project" value="InterPro"/>
</dbReference>
<evidence type="ECO:0000256" key="10">
    <source>
        <dbReference type="ARBA" id="ARBA00023136"/>
    </source>
</evidence>
<feature type="domain" description="ABC transmembrane type-1" evidence="14">
    <location>
        <begin position="50"/>
        <end position="292"/>
    </location>
</feature>
<keyword evidence="4" id="KW-0926">Vacuole</keyword>
<dbReference type="FunFam" id="3.40.50.300:FF:000074">
    <property type="entry name" value="Multidrug resistance-associated protein 5 isoform 1"/>
    <property type="match status" value="1"/>
</dbReference>
<comment type="similarity">
    <text evidence="2">Belongs to the ABC transporter superfamily. ABCC family. Conjugate transporter (TC 3.A.1.208) subfamily.</text>
</comment>
<evidence type="ECO:0000256" key="6">
    <source>
        <dbReference type="ARBA" id="ARBA00022737"/>
    </source>
</evidence>
<evidence type="ECO:0000256" key="7">
    <source>
        <dbReference type="ARBA" id="ARBA00022741"/>
    </source>
</evidence>
<feature type="non-terminal residue" evidence="15">
    <location>
        <position position="1"/>
    </location>
</feature>
<evidence type="ECO:0000313" key="16">
    <source>
        <dbReference type="Proteomes" id="UP000570547"/>
    </source>
</evidence>
<evidence type="ECO:0000256" key="11">
    <source>
        <dbReference type="SAM" id="MobiDB-lite"/>
    </source>
</evidence>
<dbReference type="CDD" id="cd18595">
    <property type="entry name" value="ABC_6TM_MRP1_2_3_6_D1_like"/>
    <property type="match status" value="1"/>
</dbReference>
<feature type="transmembrane region" description="Helical" evidence="12">
    <location>
        <begin position="149"/>
        <end position="169"/>
    </location>
</feature>
<reference evidence="15 16" key="1">
    <citation type="submission" date="2019-09" db="EMBL/GenBank/DDBJ databases">
        <title>Bird 10,000 Genomes (B10K) Project - Family phase.</title>
        <authorList>
            <person name="Zhang G."/>
        </authorList>
    </citation>
    <scope>NUCLEOTIDE SEQUENCE [LARGE SCALE GENOMIC DNA]</scope>
    <source>
        <strain evidence="15">B10K-DU-001-28</strain>
        <tissue evidence="15">Muscle</tissue>
    </source>
</reference>
<comment type="subcellular location">
    <subcellularLocation>
        <location evidence="1">Vacuole membrane</location>
        <topology evidence="1">Multi-pass membrane protein</topology>
    </subcellularLocation>
</comment>
<dbReference type="SMART" id="SM00382">
    <property type="entry name" value="AAA"/>
    <property type="match status" value="2"/>
</dbReference>
<evidence type="ECO:0000256" key="5">
    <source>
        <dbReference type="ARBA" id="ARBA00022692"/>
    </source>
</evidence>
<dbReference type="GO" id="GO:0005774">
    <property type="term" value="C:vacuolar membrane"/>
    <property type="evidence" value="ECO:0007669"/>
    <property type="project" value="UniProtKB-SubCell"/>
</dbReference>
<dbReference type="Proteomes" id="UP000570547">
    <property type="component" value="Unassembled WGS sequence"/>
</dbReference>
<evidence type="ECO:0000256" key="2">
    <source>
        <dbReference type="ARBA" id="ARBA00009726"/>
    </source>
</evidence>
<comment type="caution">
    <text evidence="15">The sequence shown here is derived from an EMBL/GenBank/DDBJ whole genome shotgun (WGS) entry which is preliminary data.</text>
</comment>
<dbReference type="InterPro" id="IPR017871">
    <property type="entry name" value="ABC_transporter-like_CS"/>
</dbReference>
<keyword evidence="6" id="KW-0677">Repeat</keyword>
<feature type="compositionally biased region" description="Basic and acidic residues" evidence="11">
    <location>
        <begin position="557"/>
        <end position="571"/>
    </location>
</feature>
<dbReference type="PANTHER" id="PTHR24223:SF166">
    <property type="entry name" value="MULTIDRUG RESISTANCE-ASSOCIATED PROTEIN 1-LIKE"/>
    <property type="match status" value="1"/>
</dbReference>
<feature type="transmembrane region" description="Helical" evidence="12">
    <location>
        <begin position="234"/>
        <end position="255"/>
    </location>
</feature>
<feature type="domain" description="ABC transporter" evidence="13">
    <location>
        <begin position="958"/>
        <end position="1195"/>
    </location>
</feature>
<evidence type="ECO:0000259" key="13">
    <source>
        <dbReference type="PROSITE" id="PS50893"/>
    </source>
</evidence>
<keyword evidence="8" id="KW-0067">ATP-binding</keyword>
<dbReference type="InterPro" id="IPR036640">
    <property type="entry name" value="ABC1_TM_sf"/>
</dbReference>
<dbReference type="InterPro" id="IPR011527">
    <property type="entry name" value="ABC1_TM_dom"/>
</dbReference>
<evidence type="ECO:0000256" key="8">
    <source>
        <dbReference type="ARBA" id="ARBA00022840"/>
    </source>
</evidence>
<dbReference type="InterPro" id="IPR003439">
    <property type="entry name" value="ABC_transporter-like_ATP-bd"/>
</dbReference>
<dbReference type="PROSITE" id="PS00211">
    <property type="entry name" value="ABC_TRANSPORTER_1"/>
    <property type="match status" value="2"/>
</dbReference>
<dbReference type="PROSITE" id="PS50929">
    <property type="entry name" value="ABC_TM1F"/>
    <property type="match status" value="2"/>
</dbReference>
<evidence type="ECO:0000259" key="14">
    <source>
        <dbReference type="PROSITE" id="PS50929"/>
    </source>
</evidence>
<proteinExistence type="inferred from homology"/>
<dbReference type="SUPFAM" id="SSF90123">
    <property type="entry name" value="ABC transporter transmembrane region"/>
    <property type="match status" value="2"/>
</dbReference>
<feature type="domain" description="ABC transmembrane type-1" evidence="14">
    <location>
        <begin position="701"/>
        <end position="911"/>
    </location>
</feature>
<gene>
    <name evidence="15" type="primary">Abcc1_0</name>
    <name evidence="15" type="ORF">PACPHI_R05076</name>
</gene>
<dbReference type="Pfam" id="PF00664">
    <property type="entry name" value="ABC_membrane"/>
    <property type="match status" value="2"/>
</dbReference>
<protein>
    <submittedName>
        <fullName evidence="15">MRP1 protein</fullName>
    </submittedName>
</protein>
<dbReference type="CDD" id="cd03250">
    <property type="entry name" value="ABCC_MRP_domain1"/>
    <property type="match status" value="1"/>
</dbReference>
<evidence type="ECO:0000256" key="12">
    <source>
        <dbReference type="SAM" id="Phobius"/>
    </source>
</evidence>
<feature type="transmembrane region" description="Helical" evidence="12">
    <location>
        <begin position="871"/>
        <end position="891"/>
    </location>
</feature>
<keyword evidence="16" id="KW-1185">Reference proteome</keyword>
<dbReference type="CDD" id="cd18603">
    <property type="entry name" value="ABC_6TM_MRP1_2_3_6_D2_like"/>
    <property type="match status" value="1"/>
</dbReference>
<keyword evidence="10 12" id="KW-0472">Membrane</keyword>
<evidence type="ECO:0000256" key="1">
    <source>
        <dbReference type="ARBA" id="ARBA00004128"/>
    </source>
</evidence>
<feature type="compositionally biased region" description="Basic and acidic residues" evidence="11">
    <location>
        <begin position="583"/>
        <end position="594"/>
    </location>
</feature>
<dbReference type="FunFam" id="1.20.1560.10:FF:000020">
    <property type="entry name" value="ABC metal ion transporter"/>
    <property type="match status" value="1"/>
</dbReference>
<dbReference type="PANTHER" id="PTHR24223">
    <property type="entry name" value="ATP-BINDING CASSETTE SUB-FAMILY C"/>
    <property type="match status" value="1"/>
</dbReference>
<feature type="non-terminal residue" evidence="15">
    <location>
        <position position="1200"/>
    </location>
</feature>
<dbReference type="GO" id="GO:0016887">
    <property type="term" value="F:ATP hydrolysis activity"/>
    <property type="evidence" value="ECO:0007669"/>
    <property type="project" value="InterPro"/>
</dbReference>
<dbReference type="AlphaFoldDB" id="A0A7K9PIE0"/>
<sequence length="1200" mass="134794">RVVSLGYKKPLERDDLFELNQGDSPYSVCPNFEKQWRKEVQSSYGSGCGYAIALFFAVLSQTLLHQLYHRNNILTAVKIKTAVVGLIYKKALTLANSSQQQYTTGQIVNLMSADAQQLLELAINMNLLWSAPFQIIMAVVFLWKELGPSVLAGVALLLLVISINALIAAKVRRLKKSQMKYSDQQVKLLSEILHGIKILKLYAWEPAYQRKVMRIREHEIDVLKSSGYLTTYSMLTLTCIPFMVSLATFGVFFYLDKENVLTATKVFTSISLFNILRQPLFDLPSVISAVAQTKVSLSRLEDFLFAEDLNPEDVTTNYSGNHAVGFIGASFRWEKNGLPILKNLSVSIPEGCLVAVVGQVGSGKSSFLSAVLGEMEKLEGTVQRRGSVAYVSQQAWIQNDSLQENILFGSNLNRPYYELVLESCALLPDLEQLLNGDQTEIGERGVNISGGQKQRVSLARAVYSNADLYLLDDPLSAVDVHVEKHLFEKLIGPSGLLKSKTRILVTHNLTLLPHTDLIIVMEEGRISQMGTYQELISRRANFAELVQVFSAERTSEEKNPVEVSSSKEESQLGRSQQQKGLLKHKDSSSDQWKIRTDNREKVAAGGMKMSIVLKYLQAFDWRWMWLTIAAYIGQNALAIGQNLWLSTWTAETAQVSDFTEWKQSHNYKLGIYGLLGFIQGKDEHLIFSHHWPRLLVCCGAYVLTRGSLSASRALHHQLLDSVLHLPLQQFETSPAGQIISRFTKDLFVVDVCFHFYLRTWLNCTLDVIGTILVITSASPLFIVVVIPLGYFYFTIQRYYIASYRQIRRLAGASQPPVISHFSDWARGRSTIRAFGHQERFIRKNNDVVYENLVCFYNNLISNRWLSVRLEFLGNLIIFFAALFAALSGNTVSSSTVGLSISYALNVIQILNVWVCRACEIETNAVSIERICEYATVDKEEPWILSKRPPVGWPDRGIIQFVNYKAQYRKDLGLALNGVSFQTQSKEKILYVGIVGRTGAGKSTLTNCLFRVLEGCEGKIIIDGIDISTIGLHDLHGNLNIIPQDPILFSGTLQSNLDPLGNHSDLELWEVLELCDLKDFVQSLPKKLLHEISEGGENLSVGQRQLVCLARALLRKTKILVLDEATASVDMETDNFVQSTIKREFHNCTVLTIAHRLHTVMDSERVLVLDAGRILEYDTPQNLLQRKGAFSEMVAEAGIRR</sequence>
<feature type="transmembrane region" description="Helical" evidence="12">
    <location>
        <begin position="767"/>
        <end position="793"/>
    </location>
</feature>
<dbReference type="Pfam" id="PF00005">
    <property type="entry name" value="ABC_tran"/>
    <property type="match status" value="2"/>
</dbReference>
<evidence type="ECO:0000256" key="4">
    <source>
        <dbReference type="ARBA" id="ARBA00022554"/>
    </source>
</evidence>
<feature type="transmembrane region" description="Helical" evidence="12">
    <location>
        <begin position="121"/>
        <end position="143"/>
    </location>
</feature>
<organism evidence="15 16">
    <name type="scientific">Pachycephala philippinensis</name>
    <name type="common">yellow-belllied whistler</name>
    <dbReference type="NCBI Taxonomy" id="449367"/>
    <lineage>
        <taxon>Eukaryota</taxon>
        <taxon>Metazoa</taxon>
        <taxon>Chordata</taxon>
        <taxon>Craniata</taxon>
        <taxon>Vertebrata</taxon>
        <taxon>Euteleostomi</taxon>
        <taxon>Archelosauria</taxon>
        <taxon>Archosauria</taxon>
        <taxon>Dinosauria</taxon>
        <taxon>Saurischia</taxon>
        <taxon>Theropoda</taxon>
        <taxon>Coelurosauria</taxon>
        <taxon>Aves</taxon>
        <taxon>Neognathae</taxon>
        <taxon>Neoaves</taxon>
        <taxon>Telluraves</taxon>
        <taxon>Australaves</taxon>
        <taxon>Passeriformes</taxon>
        <taxon>Corvoidea</taxon>
        <taxon>Pachycephalidae</taxon>
        <taxon>Pachycephala</taxon>
    </lineage>
</organism>
<evidence type="ECO:0000256" key="3">
    <source>
        <dbReference type="ARBA" id="ARBA00022448"/>
    </source>
</evidence>